<evidence type="ECO:0000313" key="2">
    <source>
        <dbReference type="Proteomes" id="UP000789396"/>
    </source>
</evidence>
<organism evidence="1 2">
    <name type="scientific">Racocetra fulgida</name>
    <dbReference type="NCBI Taxonomy" id="60492"/>
    <lineage>
        <taxon>Eukaryota</taxon>
        <taxon>Fungi</taxon>
        <taxon>Fungi incertae sedis</taxon>
        <taxon>Mucoromycota</taxon>
        <taxon>Glomeromycotina</taxon>
        <taxon>Glomeromycetes</taxon>
        <taxon>Diversisporales</taxon>
        <taxon>Gigasporaceae</taxon>
        <taxon>Racocetra</taxon>
    </lineage>
</organism>
<dbReference type="Proteomes" id="UP000789396">
    <property type="component" value="Unassembled WGS sequence"/>
</dbReference>
<gene>
    <name evidence="1" type="ORF">RFULGI_LOCUS4666</name>
</gene>
<protein>
    <submittedName>
        <fullName evidence="1">17075_t:CDS:1</fullName>
    </submittedName>
</protein>
<sequence>MTIKAYGETEAQIRAELLVLETQVTNLNSEEMERNKVTTNEDLQDSLSAELWGSCSIPNQDITEDEFTHYMKEPIVYKNHDPLI</sequence>
<name>A0A9N9FP53_9GLOM</name>
<keyword evidence="2" id="KW-1185">Reference proteome</keyword>
<reference evidence="1" key="1">
    <citation type="submission" date="2021-06" db="EMBL/GenBank/DDBJ databases">
        <authorList>
            <person name="Kallberg Y."/>
            <person name="Tangrot J."/>
            <person name="Rosling A."/>
        </authorList>
    </citation>
    <scope>NUCLEOTIDE SEQUENCE</scope>
    <source>
        <strain evidence="1">IN212</strain>
    </source>
</reference>
<accession>A0A9N9FP53</accession>
<proteinExistence type="predicted"/>
<dbReference type="OrthoDB" id="2425155at2759"/>
<evidence type="ECO:0000313" key="1">
    <source>
        <dbReference type="EMBL" id="CAG8551459.1"/>
    </source>
</evidence>
<dbReference type="EMBL" id="CAJVPZ010004770">
    <property type="protein sequence ID" value="CAG8551459.1"/>
    <property type="molecule type" value="Genomic_DNA"/>
</dbReference>
<comment type="caution">
    <text evidence="1">The sequence shown here is derived from an EMBL/GenBank/DDBJ whole genome shotgun (WGS) entry which is preliminary data.</text>
</comment>
<dbReference type="AlphaFoldDB" id="A0A9N9FP53"/>